<feature type="compositionally biased region" description="Basic residues" evidence="1">
    <location>
        <begin position="54"/>
        <end position="69"/>
    </location>
</feature>
<feature type="region of interest" description="Disordered" evidence="1">
    <location>
        <begin position="54"/>
        <end position="90"/>
    </location>
</feature>
<proteinExistence type="predicted"/>
<reference evidence="2 3" key="1">
    <citation type="journal article" date="2019" name="Commun. Biol.">
        <title>The bagworm genome reveals a unique fibroin gene that provides high tensile strength.</title>
        <authorList>
            <person name="Kono N."/>
            <person name="Nakamura H."/>
            <person name="Ohtoshi R."/>
            <person name="Tomita M."/>
            <person name="Numata K."/>
            <person name="Arakawa K."/>
        </authorList>
    </citation>
    <scope>NUCLEOTIDE SEQUENCE [LARGE SCALE GENOMIC DNA]</scope>
</reference>
<name>A0A4C1VBQ1_EUMVA</name>
<comment type="caution">
    <text evidence="2">The sequence shown here is derived from an EMBL/GenBank/DDBJ whole genome shotgun (WGS) entry which is preliminary data.</text>
</comment>
<evidence type="ECO:0000313" key="2">
    <source>
        <dbReference type="EMBL" id="GBP36053.1"/>
    </source>
</evidence>
<evidence type="ECO:0000256" key="1">
    <source>
        <dbReference type="SAM" id="MobiDB-lite"/>
    </source>
</evidence>
<organism evidence="2 3">
    <name type="scientific">Eumeta variegata</name>
    <name type="common">Bagworm moth</name>
    <name type="synonym">Eumeta japonica</name>
    <dbReference type="NCBI Taxonomy" id="151549"/>
    <lineage>
        <taxon>Eukaryota</taxon>
        <taxon>Metazoa</taxon>
        <taxon>Ecdysozoa</taxon>
        <taxon>Arthropoda</taxon>
        <taxon>Hexapoda</taxon>
        <taxon>Insecta</taxon>
        <taxon>Pterygota</taxon>
        <taxon>Neoptera</taxon>
        <taxon>Endopterygota</taxon>
        <taxon>Lepidoptera</taxon>
        <taxon>Glossata</taxon>
        <taxon>Ditrysia</taxon>
        <taxon>Tineoidea</taxon>
        <taxon>Psychidae</taxon>
        <taxon>Oiketicinae</taxon>
        <taxon>Eumeta</taxon>
    </lineage>
</organism>
<dbReference type="EMBL" id="BGZK01000313">
    <property type="protein sequence ID" value="GBP36053.1"/>
    <property type="molecule type" value="Genomic_DNA"/>
</dbReference>
<gene>
    <name evidence="2" type="ORF">EVAR_29183_1</name>
</gene>
<dbReference type="Proteomes" id="UP000299102">
    <property type="component" value="Unassembled WGS sequence"/>
</dbReference>
<protein>
    <submittedName>
        <fullName evidence="2">Uncharacterized protein</fullName>
    </submittedName>
</protein>
<dbReference type="AlphaFoldDB" id="A0A4C1VBQ1"/>
<evidence type="ECO:0000313" key="3">
    <source>
        <dbReference type="Proteomes" id="UP000299102"/>
    </source>
</evidence>
<accession>A0A4C1VBQ1</accession>
<sequence>MDPRYAECWDVIAADARLAPDQPAGLRGEDRRDDIRKRHAFCRHAIRHVDFVPKKRQQTSHNKKKKSGRVHYIPQEQRDDENTMQQRGMSNLKQIGSSTTATAEVVNRVRWSIARERARTAFANIPIY</sequence>
<keyword evidence="3" id="KW-1185">Reference proteome</keyword>